<evidence type="ECO:0000256" key="2">
    <source>
        <dbReference type="ARBA" id="ARBA00022448"/>
    </source>
</evidence>
<dbReference type="HAMAP" id="MF_01464_B">
    <property type="entry name" value="SecF_B"/>
    <property type="match status" value="1"/>
</dbReference>
<comment type="function">
    <text evidence="10">Part of the Sec protein translocase complex. Interacts with the SecYEG preprotein conducting channel. SecDF uses the proton motive force (PMF) to complete protein translocation after the ATP-dependent function of SecA.</text>
</comment>
<dbReference type="PROSITE" id="PS50156">
    <property type="entry name" value="SSD"/>
    <property type="match status" value="1"/>
</dbReference>
<dbReference type="Proteomes" id="UP000179164">
    <property type="component" value="Unassembled WGS sequence"/>
</dbReference>
<evidence type="ECO:0000256" key="10">
    <source>
        <dbReference type="HAMAP-Rule" id="MF_01464"/>
    </source>
</evidence>
<protein>
    <recommendedName>
        <fullName evidence="10">Protein-export membrane protein SecF</fullName>
    </recommendedName>
</protein>
<feature type="transmembrane region" description="Helical" evidence="10">
    <location>
        <begin position="264"/>
        <end position="294"/>
    </location>
</feature>
<feature type="transmembrane region" description="Helical" evidence="10">
    <location>
        <begin position="189"/>
        <end position="210"/>
    </location>
</feature>
<dbReference type="Gene3D" id="1.20.1640.10">
    <property type="entry name" value="Multidrug efflux transporter AcrB transmembrane domain"/>
    <property type="match status" value="1"/>
</dbReference>
<dbReference type="PRINTS" id="PR01755">
    <property type="entry name" value="SECFTRNLCASE"/>
</dbReference>
<dbReference type="Pfam" id="PF07549">
    <property type="entry name" value="Sec_GG"/>
    <property type="match status" value="1"/>
</dbReference>
<dbReference type="InterPro" id="IPR048634">
    <property type="entry name" value="SecD_SecF_C"/>
</dbReference>
<dbReference type="STRING" id="1798543.A2898_04115"/>
<dbReference type="PANTHER" id="PTHR30081">
    <property type="entry name" value="PROTEIN-EXPORT MEMBRANE PROTEIN SEC"/>
    <property type="match status" value="1"/>
</dbReference>
<keyword evidence="8 10" id="KW-0811">Translocation</keyword>
<evidence type="ECO:0000256" key="6">
    <source>
        <dbReference type="ARBA" id="ARBA00022927"/>
    </source>
</evidence>
<dbReference type="InterPro" id="IPR022813">
    <property type="entry name" value="SecD/SecF_arch_bac"/>
</dbReference>
<evidence type="ECO:0000256" key="3">
    <source>
        <dbReference type="ARBA" id="ARBA00022475"/>
    </source>
</evidence>
<dbReference type="PANTHER" id="PTHR30081:SF8">
    <property type="entry name" value="PROTEIN TRANSLOCASE SUBUNIT SECF"/>
    <property type="match status" value="1"/>
</dbReference>
<comment type="subcellular location">
    <subcellularLocation>
        <location evidence="1 10">Cell membrane</location>
        <topology evidence="1 10">Multi-pass membrane protein</topology>
    </subcellularLocation>
</comment>
<organism evidence="12 13">
    <name type="scientific">Candidatus Kerfeldbacteria bacterium RIFCSPLOWO2_01_FULL_48_11</name>
    <dbReference type="NCBI Taxonomy" id="1798543"/>
    <lineage>
        <taxon>Bacteria</taxon>
        <taxon>Candidatus Kerfeldiibacteriota</taxon>
    </lineage>
</organism>
<sequence>MYRIIQKRKVWYAISLILLIPGTIALVAGGLKFGIDFTGGSLTRYTFADKRPSVTDVVDTLRDNTPTEYQAQLLGDKDVLLRTSPMSKEQRTTIQKKFTEQFGQVEEASYEEIGPTIGKELRSRSISSIIIVLGLITAYISLAFRKVGTSRLRSWVFGTAAIVALGHDLLFVVGVFAILGYFFSIEIGSLFVTALLTTLGFSVHDTIVVFDRIRERLRFNPAKTFEETVNESVNQTLVRSLNTSLCTLLVLICLYLFGGESIKTFVLALIMGISIGTYSSIFVASPLVVTWDFFQAKRGR</sequence>
<proteinExistence type="inferred from homology"/>
<evidence type="ECO:0000313" key="12">
    <source>
        <dbReference type="EMBL" id="OGY82754.1"/>
    </source>
</evidence>
<gene>
    <name evidence="10" type="primary">secF</name>
    <name evidence="12" type="ORF">A2898_04115</name>
</gene>
<evidence type="ECO:0000313" key="13">
    <source>
        <dbReference type="Proteomes" id="UP000179164"/>
    </source>
</evidence>
<dbReference type="AlphaFoldDB" id="A0A1G2B0R1"/>
<evidence type="ECO:0000256" key="1">
    <source>
        <dbReference type="ARBA" id="ARBA00004651"/>
    </source>
</evidence>
<feature type="transmembrane region" description="Helical" evidence="10">
    <location>
        <begin position="241"/>
        <end position="258"/>
    </location>
</feature>
<reference evidence="12 13" key="1">
    <citation type="journal article" date="2016" name="Nat. Commun.">
        <title>Thousands of microbial genomes shed light on interconnected biogeochemical processes in an aquifer system.</title>
        <authorList>
            <person name="Anantharaman K."/>
            <person name="Brown C.T."/>
            <person name="Hug L.A."/>
            <person name="Sharon I."/>
            <person name="Castelle C.J."/>
            <person name="Probst A.J."/>
            <person name="Thomas B.C."/>
            <person name="Singh A."/>
            <person name="Wilkins M.J."/>
            <person name="Karaoz U."/>
            <person name="Brodie E.L."/>
            <person name="Williams K.H."/>
            <person name="Hubbard S.S."/>
            <person name="Banfield J.F."/>
        </authorList>
    </citation>
    <scope>NUCLEOTIDE SEQUENCE [LARGE SCALE GENOMIC DNA]</scope>
</reference>
<evidence type="ECO:0000256" key="8">
    <source>
        <dbReference type="ARBA" id="ARBA00023010"/>
    </source>
</evidence>
<dbReference type="Pfam" id="PF02355">
    <property type="entry name" value="SecD_SecF_C"/>
    <property type="match status" value="1"/>
</dbReference>
<keyword evidence="7 10" id="KW-1133">Transmembrane helix</keyword>
<keyword evidence="5 10" id="KW-0812">Transmembrane</keyword>
<dbReference type="GO" id="GO:0015450">
    <property type="term" value="F:protein-transporting ATPase activity"/>
    <property type="evidence" value="ECO:0007669"/>
    <property type="project" value="InterPro"/>
</dbReference>
<evidence type="ECO:0000256" key="5">
    <source>
        <dbReference type="ARBA" id="ARBA00022692"/>
    </source>
</evidence>
<accession>A0A1G2B0R1</accession>
<feature type="transmembrane region" description="Helical" evidence="10">
    <location>
        <begin position="156"/>
        <end position="183"/>
    </location>
</feature>
<name>A0A1G2B0R1_9BACT</name>
<comment type="caution">
    <text evidence="12">The sequence shown here is derived from an EMBL/GenBank/DDBJ whole genome shotgun (WGS) entry which is preliminary data.</text>
</comment>
<dbReference type="InterPro" id="IPR000731">
    <property type="entry name" value="SSD"/>
</dbReference>
<keyword evidence="6 10" id="KW-0653">Protein transport</keyword>
<evidence type="ECO:0000259" key="11">
    <source>
        <dbReference type="PROSITE" id="PS50156"/>
    </source>
</evidence>
<comment type="subunit">
    <text evidence="10">Forms a complex with SecD. Part of the essential Sec protein translocation apparatus which comprises SecA, SecYEG and auxiliary proteins SecDF. Other proteins may also be involved.</text>
</comment>
<dbReference type="InterPro" id="IPR022645">
    <property type="entry name" value="SecD/SecF_bac"/>
</dbReference>
<keyword evidence="2 10" id="KW-0813">Transport</keyword>
<dbReference type="NCBIfam" id="TIGR00966">
    <property type="entry name" value="transloc_SecF"/>
    <property type="match status" value="1"/>
</dbReference>
<dbReference type="GO" id="GO:0006605">
    <property type="term" value="P:protein targeting"/>
    <property type="evidence" value="ECO:0007669"/>
    <property type="project" value="UniProtKB-UniRule"/>
</dbReference>
<dbReference type="GO" id="GO:0043952">
    <property type="term" value="P:protein transport by the Sec complex"/>
    <property type="evidence" value="ECO:0007669"/>
    <property type="project" value="UniProtKB-UniRule"/>
</dbReference>
<feature type="transmembrane region" description="Helical" evidence="10">
    <location>
        <begin position="12"/>
        <end position="35"/>
    </location>
</feature>
<feature type="domain" description="SSD" evidence="11">
    <location>
        <begin position="125"/>
        <end position="290"/>
    </location>
</feature>
<feature type="transmembrane region" description="Helical" evidence="10">
    <location>
        <begin position="125"/>
        <end position="144"/>
    </location>
</feature>
<dbReference type="SUPFAM" id="SSF82866">
    <property type="entry name" value="Multidrug efflux transporter AcrB transmembrane domain"/>
    <property type="match status" value="1"/>
</dbReference>
<evidence type="ECO:0000256" key="4">
    <source>
        <dbReference type="ARBA" id="ARBA00022519"/>
    </source>
</evidence>
<dbReference type="EMBL" id="MHKE01000017">
    <property type="protein sequence ID" value="OGY82754.1"/>
    <property type="molecule type" value="Genomic_DNA"/>
</dbReference>
<dbReference type="InterPro" id="IPR005665">
    <property type="entry name" value="SecF_bac"/>
</dbReference>
<keyword evidence="3 10" id="KW-1003">Cell membrane</keyword>
<keyword evidence="4" id="KW-0997">Cell inner membrane</keyword>
<dbReference type="InterPro" id="IPR022646">
    <property type="entry name" value="SecD/SecF_CS"/>
</dbReference>
<keyword evidence="9 10" id="KW-0472">Membrane</keyword>
<evidence type="ECO:0000256" key="7">
    <source>
        <dbReference type="ARBA" id="ARBA00022989"/>
    </source>
</evidence>
<dbReference type="GO" id="GO:0005886">
    <property type="term" value="C:plasma membrane"/>
    <property type="evidence" value="ECO:0007669"/>
    <property type="project" value="UniProtKB-SubCell"/>
</dbReference>
<evidence type="ECO:0000256" key="9">
    <source>
        <dbReference type="ARBA" id="ARBA00023136"/>
    </source>
</evidence>
<dbReference type="GO" id="GO:0065002">
    <property type="term" value="P:intracellular protein transmembrane transport"/>
    <property type="evidence" value="ECO:0007669"/>
    <property type="project" value="UniProtKB-UniRule"/>
</dbReference>
<comment type="similarity">
    <text evidence="10">Belongs to the SecD/SecF family. SecF subfamily.</text>
</comment>